<keyword evidence="8" id="KW-1185">Reference proteome</keyword>
<keyword evidence="3" id="KW-0597">Phosphoprotein</keyword>
<dbReference type="Proteomes" id="UP000002208">
    <property type="component" value="Plasmid 3"/>
</dbReference>
<sequence length="899" mass="98928">MGALMREVDWSSTSLGPPDHWSPRLRTYIELMLTSKQPMYVGWTHDLIAIYNDAYRPILGADKHPGALGRRTADIFEHDGYPGLKPYFDAVLERGEGVAFVDILVPLFRDGYLEECYFDVSYTPIHGETHVEGMLASVSETTERVLSIRRTETLAALASGLLGSSDLSQIASAIVQGELNNPHDLPFTLLYLPDAQELRLQAAAGLDAALLDTFAVLPEAWRGGAEVRVESISPLTVGPWPEPVTQVAILPLAQESTAAANPGVLVIGLNARKRFDRPYRDYLNLLRGQVMGALRTADLTAVLQEQNAELDARTRILEAFATLTHDLGILSDPLHLIHETQQVILGLLAPGFSQYYEPEDARWVVRSQVGQPGNPEVQTALHAGLPLHEAPALSVPWSTGELYFQTAVGPAAGDLTGDEAPHRATASLPITVGGHRRGVLSFALTPDQGWSRSDRALLATAMRSLNLMLERVDQTHALAARQAEVESRNQALEAFAQLSMDLVVETDRVALIRRAQQIVLSLLPGGYAAYYELEEGRWRAKSQVGEIGDEGLQTLIDAGFAHDVPSLATPLITDEPFYQDAYVHGSDSPKEMVQHIQAVATLPLRMQGVTVGMFVIALFHQRAWTAVDRALLETTMRSLSLALERADFTQQLTEHRDALNARTQALGEANKELESFAYSVSHDLRTPVRHIAGFTSLLRKALDTPLDPKVARYLTVIEQSAQRMNNLIDAMLDLSRSARQPLQIQLIDLGALLTDVRAELLPDLRGRDISWLVDPLPKVWADQALMRQVLLNLISNALKYTRTREHAVIEVRAEERPEFTVLTVQDNGVGFDARYADKLFGVFQRLHLQEEFEGTGVGLANVRRIMARHGGQAWAKGAVGEGAAFSVSLPRTGPLQPPP</sequence>
<dbReference type="SMART" id="SM00388">
    <property type="entry name" value="HisKA"/>
    <property type="match status" value="1"/>
</dbReference>
<dbReference type="CDD" id="cd00082">
    <property type="entry name" value="HisKA"/>
    <property type="match status" value="1"/>
</dbReference>
<dbReference type="SUPFAM" id="SSF47384">
    <property type="entry name" value="Homodimeric domain of signal transducing histidine kinase"/>
    <property type="match status" value="1"/>
</dbReference>
<comment type="catalytic activity">
    <reaction evidence="1">
        <text>ATP + protein L-histidine = ADP + protein N-phospho-L-histidine.</text>
        <dbReference type="EC" id="2.7.13.3"/>
    </reaction>
</comment>
<evidence type="ECO:0000256" key="5">
    <source>
        <dbReference type="ARBA" id="ARBA00022777"/>
    </source>
</evidence>
<gene>
    <name evidence="7" type="ordered locus">Deide_3p02470</name>
</gene>
<reference evidence="7 8" key="1">
    <citation type="journal article" date="2009" name="PLoS Genet.">
        <title>Alliance of proteomics and genomics to unravel the specificities of Sahara bacterium Deinococcus deserti.</title>
        <authorList>
            <person name="de Groot A."/>
            <person name="Dulermo R."/>
            <person name="Ortet P."/>
            <person name="Blanchard L."/>
            <person name="Guerin P."/>
            <person name="Fernandez B."/>
            <person name="Vacherie B."/>
            <person name="Dossat C."/>
            <person name="Jolivet E."/>
            <person name="Siguier P."/>
            <person name="Chandler M."/>
            <person name="Barakat M."/>
            <person name="Dedieu A."/>
            <person name="Barbe V."/>
            <person name="Heulin T."/>
            <person name="Sommer S."/>
            <person name="Achouak W."/>
            <person name="Armengaud J."/>
        </authorList>
    </citation>
    <scope>NUCLEOTIDE SEQUENCE [LARGE SCALE GENOMIC DNA]</scope>
    <source>
        <strain evidence="8">DSM 17065 / CIP 109153 / LMG 22923 / VCD115</strain>
        <plasmid evidence="8">pDeide3</plasmid>
    </source>
</reference>
<dbReference type="GO" id="GO:0007234">
    <property type="term" value="P:osmosensory signaling via phosphorelay pathway"/>
    <property type="evidence" value="ECO:0007669"/>
    <property type="project" value="TreeGrafter"/>
</dbReference>
<dbReference type="OrthoDB" id="5523050at2"/>
<name>C1D3Y2_DEIDV</name>
<evidence type="ECO:0000259" key="6">
    <source>
        <dbReference type="PROSITE" id="PS50109"/>
    </source>
</evidence>
<dbReference type="Gene3D" id="1.10.287.130">
    <property type="match status" value="1"/>
</dbReference>
<feature type="domain" description="Histidine kinase" evidence="6">
    <location>
        <begin position="679"/>
        <end position="893"/>
    </location>
</feature>
<dbReference type="FunFam" id="3.30.565.10:FF:000006">
    <property type="entry name" value="Sensor histidine kinase WalK"/>
    <property type="match status" value="1"/>
</dbReference>
<dbReference type="InterPro" id="IPR036890">
    <property type="entry name" value="HATPase_C_sf"/>
</dbReference>
<dbReference type="EMBL" id="CP001117">
    <property type="protein sequence ID" value="ACO48211.1"/>
    <property type="molecule type" value="Genomic_DNA"/>
</dbReference>
<dbReference type="Gene3D" id="3.30.450.20">
    <property type="entry name" value="PAS domain"/>
    <property type="match status" value="1"/>
</dbReference>
<dbReference type="InterPro" id="IPR003661">
    <property type="entry name" value="HisK_dim/P_dom"/>
</dbReference>
<dbReference type="InterPro" id="IPR050351">
    <property type="entry name" value="BphY/WalK/GraS-like"/>
</dbReference>
<dbReference type="GO" id="GO:0030295">
    <property type="term" value="F:protein kinase activator activity"/>
    <property type="evidence" value="ECO:0007669"/>
    <property type="project" value="TreeGrafter"/>
</dbReference>
<dbReference type="PROSITE" id="PS50109">
    <property type="entry name" value="HIS_KIN"/>
    <property type="match status" value="1"/>
</dbReference>
<dbReference type="EC" id="2.7.13.3" evidence="2"/>
<organism evidence="7 8">
    <name type="scientific">Deinococcus deserti (strain DSM 17065 / CIP 109153 / LMG 22923 / VCD115)</name>
    <dbReference type="NCBI Taxonomy" id="546414"/>
    <lineage>
        <taxon>Bacteria</taxon>
        <taxon>Thermotogati</taxon>
        <taxon>Deinococcota</taxon>
        <taxon>Deinococci</taxon>
        <taxon>Deinococcales</taxon>
        <taxon>Deinococcaceae</taxon>
        <taxon>Deinococcus</taxon>
    </lineage>
</organism>
<dbReference type="SUPFAM" id="SSF55781">
    <property type="entry name" value="GAF domain-like"/>
    <property type="match status" value="2"/>
</dbReference>
<dbReference type="Pfam" id="PF02518">
    <property type="entry name" value="HATPase_c"/>
    <property type="match status" value="1"/>
</dbReference>
<keyword evidence="5 7" id="KW-0418">Kinase</keyword>
<evidence type="ECO:0000313" key="8">
    <source>
        <dbReference type="Proteomes" id="UP000002208"/>
    </source>
</evidence>
<dbReference type="HOGENOM" id="CLU_322037_0_0_0"/>
<dbReference type="SMART" id="SM00387">
    <property type="entry name" value="HATPase_c"/>
    <property type="match status" value="1"/>
</dbReference>
<accession>C1D3Y2</accession>
<dbReference type="InterPro" id="IPR036097">
    <property type="entry name" value="HisK_dim/P_sf"/>
</dbReference>
<evidence type="ECO:0000313" key="7">
    <source>
        <dbReference type="EMBL" id="ACO48211.1"/>
    </source>
</evidence>
<evidence type="ECO:0000256" key="3">
    <source>
        <dbReference type="ARBA" id="ARBA00022553"/>
    </source>
</evidence>
<dbReference type="InterPro" id="IPR004358">
    <property type="entry name" value="Sig_transdc_His_kin-like_C"/>
</dbReference>
<evidence type="ECO:0000256" key="1">
    <source>
        <dbReference type="ARBA" id="ARBA00000085"/>
    </source>
</evidence>
<dbReference type="InterPro" id="IPR003594">
    <property type="entry name" value="HATPase_dom"/>
</dbReference>
<dbReference type="KEGG" id="ddr:Deide_3p02470"/>
<evidence type="ECO:0000256" key="2">
    <source>
        <dbReference type="ARBA" id="ARBA00012438"/>
    </source>
</evidence>
<dbReference type="AlphaFoldDB" id="C1D3Y2"/>
<keyword evidence="7" id="KW-0614">Plasmid</keyword>
<geneLocation type="plasmid" evidence="8">
    <name>pDeide3</name>
</geneLocation>
<dbReference type="InterPro" id="IPR029016">
    <property type="entry name" value="GAF-like_dom_sf"/>
</dbReference>
<dbReference type="PRINTS" id="PR00344">
    <property type="entry name" value="BCTRLSENSOR"/>
</dbReference>
<dbReference type="SUPFAM" id="SSF55874">
    <property type="entry name" value="ATPase domain of HSP90 chaperone/DNA topoisomerase II/histidine kinase"/>
    <property type="match status" value="1"/>
</dbReference>
<dbReference type="GO" id="GO:0000155">
    <property type="term" value="F:phosphorelay sensor kinase activity"/>
    <property type="evidence" value="ECO:0007669"/>
    <property type="project" value="InterPro"/>
</dbReference>
<dbReference type="PANTHER" id="PTHR42878">
    <property type="entry name" value="TWO-COMPONENT HISTIDINE KINASE"/>
    <property type="match status" value="1"/>
</dbReference>
<dbReference type="Gene3D" id="3.30.450.40">
    <property type="match status" value="1"/>
</dbReference>
<evidence type="ECO:0000256" key="4">
    <source>
        <dbReference type="ARBA" id="ARBA00022679"/>
    </source>
</evidence>
<dbReference type="Gene3D" id="3.30.565.10">
    <property type="entry name" value="Histidine kinase-like ATPase, C-terminal domain"/>
    <property type="match status" value="1"/>
</dbReference>
<dbReference type="Pfam" id="PF00512">
    <property type="entry name" value="HisKA"/>
    <property type="match status" value="1"/>
</dbReference>
<dbReference type="GO" id="GO:0000156">
    <property type="term" value="F:phosphorelay response regulator activity"/>
    <property type="evidence" value="ECO:0007669"/>
    <property type="project" value="TreeGrafter"/>
</dbReference>
<keyword evidence="4" id="KW-0808">Transferase</keyword>
<protein>
    <recommendedName>
        <fullName evidence="2">histidine kinase</fullName>
        <ecNumber evidence="2">2.7.13.3</ecNumber>
    </recommendedName>
</protein>
<dbReference type="InterPro" id="IPR005467">
    <property type="entry name" value="His_kinase_dom"/>
</dbReference>
<proteinExistence type="predicted"/>
<dbReference type="PANTHER" id="PTHR42878:SF15">
    <property type="entry name" value="BACTERIOPHYTOCHROME"/>
    <property type="match status" value="1"/>
</dbReference>